<feature type="signal peptide" evidence="1">
    <location>
        <begin position="1"/>
        <end position="23"/>
    </location>
</feature>
<dbReference type="InterPro" id="IPR042245">
    <property type="entry name" value="Tgt2/MlaC_sf"/>
</dbReference>
<name>A0A4P7NZQ4_9GAMM</name>
<dbReference type="Gene3D" id="3.10.450.710">
    <property type="entry name" value="Tgt2/MlaC"/>
    <property type="match status" value="1"/>
</dbReference>
<evidence type="ECO:0000256" key="1">
    <source>
        <dbReference type="SAM" id="SignalP"/>
    </source>
</evidence>
<dbReference type="PANTHER" id="PTHR36573">
    <property type="entry name" value="INTERMEMBRANE PHOSPHOLIPID TRANSPORT SYSTEM BINDING PROTEIN MLAC"/>
    <property type="match status" value="1"/>
</dbReference>
<dbReference type="PROSITE" id="PS51257">
    <property type="entry name" value="PROKAR_LIPOPROTEIN"/>
    <property type="match status" value="1"/>
</dbReference>
<gene>
    <name evidence="2" type="primary">mlaC</name>
    <name evidence="2" type="ORF">GHNINEIG_01046</name>
</gene>
<dbReference type="Proteomes" id="UP000296201">
    <property type="component" value="Chromosome"/>
</dbReference>
<sequence precursor="true">MNYFKPFLLMLSLLGFSGGVACAQPISQDNPETLVKELSETVVSEVDARREELEADPQKIKAFADEFVLPYVDTPKMARYVMGRYWRTATKAQQEAFVDAFTNTLLRSYSKSILKLKVTSIVVEKMIETREGRASVKTEVTQADGNKSTVVYRAYWNKKKQKWFLYDVSIEGISMLLNYRKSFASEFQKSGIDDVIKGLVIKNNESKLVEPEES</sequence>
<keyword evidence="3" id="KW-1185">Reference proteome</keyword>
<keyword evidence="1" id="KW-0732">Signal</keyword>
<feature type="chain" id="PRO_5020218276" evidence="1">
    <location>
        <begin position="24"/>
        <end position="214"/>
    </location>
</feature>
<evidence type="ECO:0000313" key="3">
    <source>
        <dbReference type="Proteomes" id="UP000296201"/>
    </source>
</evidence>
<dbReference type="OrthoDB" id="9787053at2"/>
<dbReference type="PANTHER" id="PTHR36573:SF1">
    <property type="entry name" value="INTERMEMBRANE PHOSPHOLIPID TRANSPORT SYSTEM BINDING PROTEIN MLAC"/>
    <property type="match status" value="1"/>
</dbReference>
<proteinExistence type="predicted"/>
<reference evidence="2 3" key="1">
    <citation type="submission" date="2018-08" db="EMBL/GenBank/DDBJ databases">
        <title>Horizontal acquisition of hydrogen conversion ability and other habitat adaptations in Hydrogenovibrio crunogenus strains.</title>
        <authorList>
            <person name="Gonnella G."/>
            <person name="Adam N."/>
            <person name="Perner M."/>
        </authorList>
    </citation>
    <scope>NUCLEOTIDE SEQUENCE [LARGE SCALE GENOMIC DNA]</scope>
    <source>
        <strain evidence="2 3">SP-41</strain>
    </source>
</reference>
<dbReference type="AlphaFoldDB" id="A0A4P7NZQ4"/>
<dbReference type="Pfam" id="PF05494">
    <property type="entry name" value="MlaC"/>
    <property type="match status" value="1"/>
</dbReference>
<protein>
    <submittedName>
        <fullName evidence="2">Putative phospholipid-binding protein MlaC</fullName>
    </submittedName>
</protein>
<dbReference type="EMBL" id="CP032096">
    <property type="protein sequence ID" value="QBZ83005.1"/>
    <property type="molecule type" value="Genomic_DNA"/>
</dbReference>
<evidence type="ECO:0000313" key="2">
    <source>
        <dbReference type="EMBL" id="QBZ83005.1"/>
    </source>
</evidence>
<organism evidence="2 3">
    <name type="scientific">Hydrogenovibrio crunogenus</name>
    <dbReference type="NCBI Taxonomy" id="39765"/>
    <lineage>
        <taxon>Bacteria</taxon>
        <taxon>Pseudomonadati</taxon>
        <taxon>Pseudomonadota</taxon>
        <taxon>Gammaproteobacteria</taxon>
        <taxon>Thiotrichales</taxon>
        <taxon>Piscirickettsiaceae</taxon>
        <taxon>Hydrogenovibrio</taxon>
    </lineage>
</organism>
<dbReference type="RefSeq" id="WP_135795663.1">
    <property type="nucleotide sequence ID" value="NZ_CP032096.1"/>
</dbReference>
<accession>A0A4P7NZQ4</accession>
<dbReference type="InterPro" id="IPR008869">
    <property type="entry name" value="MlaC/ttg2D"/>
</dbReference>
<dbReference type="PIRSF" id="PIRSF004649">
    <property type="entry name" value="MlaC"/>
    <property type="match status" value="1"/>
</dbReference>